<evidence type="ECO:0000256" key="1">
    <source>
        <dbReference type="SAM" id="MobiDB-lite"/>
    </source>
</evidence>
<feature type="compositionally biased region" description="Polar residues" evidence="1">
    <location>
        <begin position="80"/>
        <end position="90"/>
    </location>
</feature>
<evidence type="ECO:0000313" key="3">
    <source>
        <dbReference type="Proteomes" id="UP000034112"/>
    </source>
</evidence>
<evidence type="ECO:0000313" key="2">
    <source>
        <dbReference type="EMBL" id="KKP07549.1"/>
    </source>
</evidence>
<keyword evidence="2" id="KW-0418">Kinase</keyword>
<protein>
    <submittedName>
        <fullName evidence="2">CAMK/RAD53 protein kinase</fullName>
    </submittedName>
</protein>
<proteinExistence type="predicted"/>
<dbReference type="GO" id="GO:0016301">
    <property type="term" value="F:kinase activity"/>
    <property type="evidence" value="ECO:0007669"/>
    <property type="project" value="UniProtKB-KW"/>
</dbReference>
<reference evidence="3" key="1">
    <citation type="journal article" date="2015" name="Genome Announc.">
        <title>Draft whole-genome sequence of the biocontrol agent Trichoderma harzianum T6776.</title>
        <authorList>
            <person name="Baroncelli R."/>
            <person name="Piaggeschi G."/>
            <person name="Fiorini L."/>
            <person name="Bertolini E."/>
            <person name="Zapparata A."/>
            <person name="Pe M.E."/>
            <person name="Sarrocco S."/>
            <person name="Vannacci G."/>
        </authorList>
    </citation>
    <scope>NUCLEOTIDE SEQUENCE [LARGE SCALE GENOMIC DNA]</scope>
    <source>
        <strain evidence="3">T6776</strain>
    </source>
</reference>
<organism evidence="2 3">
    <name type="scientific">Trichoderma harzianum</name>
    <name type="common">Hypocrea lixii</name>
    <dbReference type="NCBI Taxonomy" id="5544"/>
    <lineage>
        <taxon>Eukaryota</taxon>
        <taxon>Fungi</taxon>
        <taxon>Dikarya</taxon>
        <taxon>Ascomycota</taxon>
        <taxon>Pezizomycotina</taxon>
        <taxon>Sordariomycetes</taxon>
        <taxon>Hypocreomycetidae</taxon>
        <taxon>Hypocreales</taxon>
        <taxon>Hypocreaceae</taxon>
        <taxon>Trichoderma</taxon>
    </lineage>
</organism>
<dbReference type="SUPFAM" id="SSF56112">
    <property type="entry name" value="Protein kinase-like (PK-like)"/>
    <property type="match status" value="1"/>
</dbReference>
<feature type="compositionally biased region" description="Polar residues" evidence="1">
    <location>
        <begin position="118"/>
        <end position="135"/>
    </location>
</feature>
<dbReference type="Gene3D" id="1.10.510.10">
    <property type="entry name" value="Transferase(Phosphotransferase) domain 1"/>
    <property type="match status" value="1"/>
</dbReference>
<name>A0A0G0AT21_TRIHA</name>
<sequence length="379" mass="40542">MAHRTEKSQLKRPRVCPLAADAPSSAPATLRDPLASLLTSLSQGSLPEDGTDSKKPRRSDRLAHADPDKTPVSREHQLPSPVTNNATEGSTELPKEHTATPPVAVADELTPRKAPDSLGQSQALSSPPQDTQPLSQFIDRHPALSDDVVDEIKEGVWGYLVPLDPKYGDKPLVLKKRVSCPLPDTVEAAADGAVQDNKESSAVKEEEAYEKTKVKGVAAGGYLIGRHPECVDLIDSMLIVDPERRYTIDQCLKHPWLTAGAPAVNDSTGGLVGGIDRLEVNRRAPVRERTLLATLNSVSIAAEIDSGSKGTPIKVFSKNKHRTANAPHEAGPAHQRAPDEFMEMGGKGDQQLFGDDTGSIYPAGDIATKKKAAGKPNSK</sequence>
<dbReference type="EMBL" id="JOKZ01000005">
    <property type="protein sequence ID" value="KKP07549.1"/>
    <property type="molecule type" value="Genomic_DNA"/>
</dbReference>
<dbReference type="InterPro" id="IPR011009">
    <property type="entry name" value="Kinase-like_dom_sf"/>
</dbReference>
<dbReference type="OMA" id="WMNESAP"/>
<feature type="region of interest" description="Disordered" evidence="1">
    <location>
        <begin position="1"/>
        <end position="135"/>
    </location>
</feature>
<comment type="caution">
    <text evidence="2">The sequence shown here is derived from an EMBL/GenBank/DDBJ whole genome shotgun (WGS) entry which is preliminary data.</text>
</comment>
<feature type="compositionally biased region" description="Basic residues" evidence="1">
    <location>
        <begin position="369"/>
        <end position="379"/>
    </location>
</feature>
<dbReference type="Proteomes" id="UP000034112">
    <property type="component" value="Unassembled WGS sequence"/>
</dbReference>
<dbReference type="AlphaFoldDB" id="A0A0G0AT21"/>
<gene>
    <name evidence="2" type="ORF">THAR02_00345</name>
</gene>
<accession>A0A0G0AT21</accession>
<feature type="compositionally biased region" description="Low complexity" evidence="1">
    <location>
        <begin position="19"/>
        <end position="28"/>
    </location>
</feature>
<dbReference type="OrthoDB" id="407410at2759"/>
<keyword evidence="2" id="KW-0808">Transferase</keyword>
<feature type="compositionally biased region" description="Basic and acidic residues" evidence="1">
    <location>
        <begin position="51"/>
        <end position="77"/>
    </location>
</feature>
<feature type="region of interest" description="Disordered" evidence="1">
    <location>
        <begin position="322"/>
        <end position="379"/>
    </location>
</feature>